<accession>A0A1V3JRE0</accession>
<protein>
    <recommendedName>
        <fullName evidence="1">Tlde1 domain-containing protein</fullName>
    </recommendedName>
</protein>
<dbReference type="CDD" id="cd16913">
    <property type="entry name" value="YkuD_like"/>
    <property type="match status" value="1"/>
</dbReference>
<dbReference type="Pfam" id="PF10908">
    <property type="entry name" value="Tlde1_dom"/>
    <property type="match status" value="1"/>
</dbReference>
<dbReference type="AlphaFoldDB" id="A0A1V3JRE0"/>
<dbReference type="PRINTS" id="PR00394">
    <property type="entry name" value="RHSPROTEIN"/>
</dbReference>
<dbReference type="STRING" id="1908266.BKK55_01210"/>
<evidence type="ECO:0000313" key="3">
    <source>
        <dbReference type="Proteomes" id="UP000188541"/>
    </source>
</evidence>
<feature type="non-terminal residue" evidence="2">
    <location>
        <position position="1"/>
    </location>
</feature>
<dbReference type="InterPro" id="IPR050708">
    <property type="entry name" value="T6SS_VgrG/RHS"/>
</dbReference>
<dbReference type="Proteomes" id="UP000188541">
    <property type="component" value="Unassembled WGS sequence"/>
</dbReference>
<reference evidence="2 3" key="1">
    <citation type="submission" date="2016-10" db="EMBL/GenBank/DDBJ databases">
        <title>Rodentibacter gen. nov. and new species.</title>
        <authorList>
            <person name="Christensen H."/>
        </authorList>
    </citation>
    <scope>NUCLEOTIDE SEQUENCE [LARGE SCALE GENOMIC DNA]</scope>
    <source>
        <strain evidence="2 3">1996246016</strain>
    </source>
</reference>
<evidence type="ECO:0000259" key="1">
    <source>
        <dbReference type="Pfam" id="PF10908"/>
    </source>
</evidence>
<dbReference type="InterPro" id="IPR005490">
    <property type="entry name" value="LD_TPept_cat_dom"/>
</dbReference>
<organism evidence="2 3">
    <name type="scientific">Rodentibacter genomosp. 2</name>
    <dbReference type="NCBI Taxonomy" id="1908266"/>
    <lineage>
        <taxon>Bacteria</taxon>
        <taxon>Pseudomonadati</taxon>
        <taxon>Pseudomonadota</taxon>
        <taxon>Gammaproteobacteria</taxon>
        <taxon>Pasteurellales</taxon>
        <taxon>Pasteurellaceae</taxon>
        <taxon>Rodentibacter</taxon>
    </lineage>
</organism>
<dbReference type="PANTHER" id="PTHR32305">
    <property type="match status" value="1"/>
</dbReference>
<proteinExistence type="predicted"/>
<name>A0A1V3JRE0_9PAST</name>
<dbReference type="GO" id="GO:0016740">
    <property type="term" value="F:transferase activity"/>
    <property type="evidence" value="ECO:0007669"/>
    <property type="project" value="InterPro"/>
</dbReference>
<dbReference type="Gene3D" id="2.180.10.10">
    <property type="entry name" value="RHS repeat-associated core"/>
    <property type="match status" value="1"/>
</dbReference>
<dbReference type="PANTHER" id="PTHR32305:SF15">
    <property type="entry name" value="PROTEIN RHSA-RELATED"/>
    <property type="match status" value="1"/>
</dbReference>
<dbReference type="InterPro" id="IPR021225">
    <property type="entry name" value="Tlde1_dom"/>
</dbReference>
<dbReference type="RefSeq" id="WP_179108639.1">
    <property type="nucleotide sequence ID" value="NZ_MLHO01000008.1"/>
</dbReference>
<sequence length="234" mass="26625">LAQQNQGHQPFRLQNQYFDEETGLHYNFLRYYDPITGRFTTQDPIGLKGGMNLYRFEGAVQNQIDPLGMDARTSCSYKIKQQELSCTRTESEKFLGIFTKSSKTQTITINSADGVFSGGYNSGPQGKCANDSSEECLKQSNTGPVLPGAYTMVYKGDRFNQGTDAWWLDEGVIKRRTQKFFYNRDGGFYMHTGRVSHGCVTVYRENPEGMRKYEQLSDMLKKPTDSPIIMNVME</sequence>
<gene>
    <name evidence="2" type="ORF">BKK55_01210</name>
</gene>
<keyword evidence="3" id="KW-1185">Reference proteome</keyword>
<comment type="caution">
    <text evidence="2">The sequence shown here is derived from an EMBL/GenBank/DDBJ whole genome shotgun (WGS) entry which is preliminary data.</text>
</comment>
<dbReference type="InterPro" id="IPR022385">
    <property type="entry name" value="Rhs_assc_core"/>
</dbReference>
<dbReference type="NCBIfam" id="TIGR03696">
    <property type="entry name" value="Rhs_assc_core"/>
    <property type="match status" value="1"/>
</dbReference>
<feature type="domain" description="Tlde1" evidence="1">
    <location>
        <begin position="125"/>
        <end position="222"/>
    </location>
</feature>
<evidence type="ECO:0000313" key="2">
    <source>
        <dbReference type="EMBL" id="OOF58859.1"/>
    </source>
</evidence>
<dbReference type="EMBL" id="MLHO01000008">
    <property type="protein sequence ID" value="OOF58859.1"/>
    <property type="molecule type" value="Genomic_DNA"/>
</dbReference>